<evidence type="ECO:0000256" key="2">
    <source>
        <dbReference type="SAM" id="SignalP"/>
    </source>
</evidence>
<keyword evidence="2" id="KW-0732">Signal</keyword>
<dbReference type="EMBL" id="HBEF01015405">
    <property type="protein sequence ID" value="CAD8337521.1"/>
    <property type="molecule type" value="Transcribed_RNA"/>
</dbReference>
<proteinExistence type="predicted"/>
<feature type="signal peptide" evidence="2">
    <location>
        <begin position="1"/>
        <end position="20"/>
    </location>
</feature>
<evidence type="ECO:0000313" key="3">
    <source>
        <dbReference type="EMBL" id="CAD8337521.1"/>
    </source>
</evidence>
<feature type="compositionally biased region" description="Low complexity" evidence="1">
    <location>
        <begin position="284"/>
        <end position="293"/>
    </location>
</feature>
<evidence type="ECO:0000256" key="1">
    <source>
        <dbReference type="SAM" id="MobiDB-lite"/>
    </source>
</evidence>
<accession>A0A7R9WWD9</accession>
<organism evidence="3">
    <name type="scientific">Craspedostauros australis</name>
    <dbReference type="NCBI Taxonomy" id="1486917"/>
    <lineage>
        <taxon>Eukaryota</taxon>
        <taxon>Sar</taxon>
        <taxon>Stramenopiles</taxon>
        <taxon>Ochrophyta</taxon>
        <taxon>Bacillariophyta</taxon>
        <taxon>Bacillariophyceae</taxon>
        <taxon>Bacillariophycidae</taxon>
        <taxon>Naviculales</taxon>
        <taxon>Naviculaceae</taxon>
        <taxon>Craspedostauros</taxon>
    </lineage>
</organism>
<sequence>MKSLLLALTVLLATEGSFVAAEDGDKLEAFQSPSCQDMSSLIDVATCISDTTTDYSVCFGEGTNTTVSSLTTCLTDGFQSITTNSNFFQDLTDLVTDCFDPMISCVKQRYEELIDSIHPCVNETMTALAQCAVDNAETCEASCADVQRNNWTDLIDKATTFDECPSIQTSIMDPFCTNVGCCPQCLDEVEALGECIVNNVVESTPQPCDFVCTARRRSRRLDASHASTVDADVLTKRCIEKTPGVLPSQDAATALAQNIDYFGCVEGIYLDVQDGKITDDSDAGNTGSTSDDGNTGGNSDDGGTGGDTDASTEGEKKDGDDSEAAFLRSTIVGAFVAAMIATSFIL</sequence>
<protein>
    <submittedName>
        <fullName evidence="3">Uncharacterized protein</fullName>
    </submittedName>
</protein>
<name>A0A7R9WWD9_9STRA</name>
<gene>
    <name evidence="3" type="ORF">CAUS1442_LOCUS9649</name>
</gene>
<dbReference type="AlphaFoldDB" id="A0A7R9WWD9"/>
<feature type="region of interest" description="Disordered" evidence="1">
    <location>
        <begin position="280"/>
        <end position="322"/>
    </location>
</feature>
<reference evidence="3" key="1">
    <citation type="submission" date="2021-01" db="EMBL/GenBank/DDBJ databases">
        <authorList>
            <person name="Corre E."/>
            <person name="Pelletier E."/>
            <person name="Niang G."/>
            <person name="Scheremetjew M."/>
            <person name="Finn R."/>
            <person name="Kale V."/>
            <person name="Holt S."/>
            <person name="Cochrane G."/>
            <person name="Meng A."/>
            <person name="Brown T."/>
            <person name="Cohen L."/>
        </authorList>
    </citation>
    <scope>NUCLEOTIDE SEQUENCE</scope>
    <source>
        <strain evidence="3">CCMP3328</strain>
    </source>
</reference>
<feature type="chain" id="PRO_5031537836" evidence="2">
    <location>
        <begin position="21"/>
        <end position="346"/>
    </location>
</feature>
<feature type="compositionally biased region" description="Gly residues" evidence="1">
    <location>
        <begin position="294"/>
        <end position="306"/>
    </location>
</feature>